<dbReference type="InterPro" id="IPR003583">
    <property type="entry name" value="Hlx-hairpin-Hlx_DNA-bd_motif"/>
</dbReference>
<dbReference type="Gene3D" id="2.40.50.140">
    <property type="entry name" value="Nucleic acid-binding proteins"/>
    <property type="match status" value="1"/>
</dbReference>
<evidence type="ECO:0000256" key="2">
    <source>
        <dbReference type="ARBA" id="ARBA00022763"/>
    </source>
</evidence>
<comment type="function">
    <text evidence="6">The RuvA-RuvB-RuvC complex processes Holliday junction (HJ) DNA during genetic recombination and DNA repair, while the RuvA-RuvB complex plays an important role in the rescue of blocked DNA replication forks via replication fork reversal (RFR). RuvA specifically binds to HJ cruciform DNA, conferring on it an open structure. The RuvB hexamer acts as an ATP-dependent pump, pulling dsDNA into and through the RuvAB complex. HJ branch migration allows RuvC to scan DNA until it finds its consensus sequence, where it cleaves and resolves the cruciform DNA.</text>
</comment>
<accession>A0A1M5NK34</accession>
<evidence type="ECO:0000256" key="4">
    <source>
        <dbReference type="ARBA" id="ARBA00023172"/>
    </source>
</evidence>
<dbReference type="GO" id="GO:0005524">
    <property type="term" value="F:ATP binding"/>
    <property type="evidence" value="ECO:0007669"/>
    <property type="project" value="InterPro"/>
</dbReference>
<comment type="caution">
    <text evidence="6">Lacks conserved residue(s) required for the propagation of feature annotation.</text>
</comment>
<comment type="domain">
    <text evidence="6">Has three domains with a flexible linker between the domains II and III and assumes an 'L' shape. Domain III is highly mobile and contacts RuvB.</text>
</comment>
<comment type="similarity">
    <text evidence="6">Belongs to the RuvA family.</text>
</comment>
<sequence>MIAFLKGRLVQRDPTHVIVDVNGVGYLLHISLQTFSEIKEQEHIMLHTHLSIREDAHVLFGFSSETEKKLFQQLVSVNGVGPSTAIVMLSYMNSQELKAAIVREDAAALQSIKGIGGKTAQRVIIELKDKLKKESWDETQPSISVSPHNTLRKEALSALLTLGLPKAAAEKSVDTVLKKSGNTITLEDLVKQALKNA</sequence>
<evidence type="ECO:0000256" key="6">
    <source>
        <dbReference type="HAMAP-Rule" id="MF_00031"/>
    </source>
</evidence>
<dbReference type="InterPro" id="IPR012340">
    <property type="entry name" value="NA-bd_OB-fold"/>
</dbReference>
<evidence type="ECO:0000259" key="7">
    <source>
        <dbReference type="SMART" id="SM00278"/>
    </source>
</evidence>
<dbReference type="SUPFAM" id="SSF50249">
    <property type="entry name" value="Nucleic acid-binding proteins"/>
    <property type="match status" value="1"/>
</dbReference>
<organism evidence="8 9">
    <name type="scientific">Chryseolinea serpens</name>
    <dbReference type="NCBI Taxonomy" id="947013"/>
    <lineage>
        <taxon>Bacteria</taxon>
        <taxon>Pseudomonadati</taxon>
        <taxon>Bacteroidota</taxon>
        <taxon>Cytophagia</taxon>
        <taxon>Cytophagales</taxon>
        <taxon>Fulvivirgaceae</taxon>
        <taxon>Chryseolinea</taxon>
    </lineage>
</organism>
<comment type="subcellular location">
    <subcellularLocation>
        <location evidence="6">Cytoplasm</location>
    </subcellularLocation>
</comment>
<keyword evidence="8" id="KW-0547">Nucleotide-binding</keyword>
<dbReference type="Pfam" id="PF07499">
    <property type="entry name" value="RuvA_C"/>
    <property type="match status" value="1"/>
</dbReference>
<evidence type="ECO:0000256" key="5">
    <source>
        <dbReference type="ARBA" id="ARBA00023204"/>
    </source>
</evidence>
<keyword evidence="1 6" id="KW-0963">Cytoplasm</keyword>
<keyword evidence="5 6" id="KW-0234">DNA repair</keyword>
<dbReference type="RefSeq" id="WP_073133916.1">
    <property type="nucleotide sequence ID" value="NZ_FQWQ01000001.1"/>
</dbReference>
<dbReference type="OrthoDB" id="5293449at2"/>
<comment type="subunit">
    <text evidence="6">Homotetramer. Forms an RuvA(8)-RuvB(12)-Holliday junction (HJ) complex. HJ DNA is sandwiched between 2 RuvA tetramers; dsDNA enters through RuvA and exits via RuvB. An RuvB hexamer assembles on each DNA strand where it exits the tetramer. Each RuvB hexamer is contacted by two RuvA subunits (via domain III) on 2 adjacent RuvB subunits; this complex drives branch migration. In the full resolvosome a probable DNA-RuvA(4)-RuvB(12)-RuvC(2) complex forms which resolves the HJ.</text>
</comment>
<dbReference type="GO" id="GO:0006281">
    <property type="term" value="P:DNA repair"/>
    <property type="evidence" value="ECO:0007669"/>
    <property type="project" value="UniProtKB-UniRule"/>
</dbReference>
<proteinExistence type="inferred from homology"/>
<dbReference type="EMBL" id="FQWQ01000001">
    <property type="protein sequence ID" value="SHG89910.1"/>
    <property type="molecule type" value="Genomic_DNA"/>
</dbReference>
<dbReference type="SMART" id="SM00278">
    <property type="entry name" value="HhH1"/>
    <property type="match status" value="2"/>
</dbReference>
<dbReference type="HAMAP" id="MF_00031">
    <property type="entry name" value="DNA_HJ_migration_RuvA"/>
    <property type="match status" value="1"/>
</dbReference>
<reference evidence="8 9" key="1">
    <citation type="submission" date="2016-11" db="EMBL/GenBank/DDBJ databases">
        <authorList>
            <person name="Jaros S."/>
            <person name="Januszkiewicz K."/>
            <person name="Wedrychowicz H."/>
        </authorList>
    </citation>
    <scope>NUCLEOTIDE SEQUENCE [LARGE SCALE GENOMIC DNA]</scope>
    <source>
        <strain evidence="8 9">DSM 24574</strain>
    </source>
</reference>
<dbReference type="InterPro" id="IPR010994">
    <property type="entry name" value="RuvA_2-like"/>
</dbReference>
<dbReference type="GO" id="GO:0000400">
    <property type="term" value="F:four-way junction DNA binding"/>
    <property type="evidence" value="ECO:0007669"/>
    <property type="project" value="UniProtKB-UniRule"/>
</dbReference>
<dbReference type="InterPro" id="IPR036267">
    <property type="entry name" value="RuvA_C_sf"/>
</dbReference>
<dbReference type="InterPro" id="IPR011114">
    <property type="entry name" value="RuvA_C"/>
</dbReference>
<dbReference type="CDD" id="cd14332">
    <property type="entry name" value="UBA_RuvA_C"/>
    <property type="match status" value="1"/>
</dbReference>
<dbReference type="Pfam" id="PF01330">
    <property type="entry name" value="RuvA_N"/>
    <property type="match status" value="1"/>
</dbReference>
<evidence type="ECO:0000256" key="1">
    <source>
        <dbReference type="ARBA" id="ARBA00022490"/>
    </source>
</evidence>
<keyword evidence="8" id="KW-0378">Hydrolase</keyword>
<dbReference type="InterPro" id="IPR000085">
    <property type="entry name" value="RuvA"/>
</dbReference>
<feature type="domain" description="Helix-hairpin-helix DNA-binding motif class 1" evidence="7">
    <location>
        <begin position="72"/>
        <end position="91"/>
    </location>
</feature>
<keyword evidence="8" id="KW-0067">ATP-binding</keyword>
<keyword evidence="2 6" id="KW-0227">DNA damage</keyword>
<keyword evidence="8" id="KW-0347">Helicase</keyword>
<dbReference type="SUPFAM" id="SSF46929">
    <property type="entry name" value="DNA helicase RuvA subunit, C-terminal domain"/>
    <property type="match status" value="1"/>
</dbReference>
<feature type="domain" description="Helix-hairpin-helix DNA-binding motif class 1" evidence="7">
    <location>
        <begin position="107"/>
        <end position="126"/>
    </location>
</feature>
<dbReference type="Proteomes" id="UP000184212">
    <property type="component" value="Unassembled WGS sequence"/>
</dbReference>
<dbReference type="NCBIfam" id="TIGR00084">
    <property type="entry name" value="ruvA"/>
    <property type="match status" value="1"/>
</dbReference>
<keyword evidence="4 6" id="KW-0233">DNA recombination</keyword>
<dbReference type="GO" id="GO:0009378">
    <property type="term" value="F:four-way junction helicase activity"/>
    <property type="evidence" value="ECO:0007669"/>
    <property type="project" value="InterPro"/>
</dbReference>
<dbReference type="GO" id="GO:0048476">
    <property type="term" value="C:Holliday junction resolvase complex"/>
    <property type="evidence" value="ECO:0007669"/>
    <property type="project" value="UniProtKB-UniRule"/>
</dbReference>
<dbReference type="Gene3D" id="1.10.8.10">
    <property type="entry name" value="DNA helicase RuvA subunit, C-terminal domain"/>
    <property type="match status" value="1"/>
</dbReference>
<keyword evidence="9" id="KW-1185">Reference proteome</keyword>
<evidence type="ECO:0000256" key="3">
    <source>
        <dbReference type="ARBA" id="ARBA00023125"/>
    </source>
</evidence>
<keyword evidence="3 6" id="KW-0238">DNA-binding</keyword>
<dbReference type="Gene3D" id="1.10.150.20">
    <property type="entry name" value="5' to 3' exonuclease, C-terminal subdomain"/>
    <property type="match status" value="1"/>
</dbReference>
<name>A0A1M5NK34_9BACT</name>
<evidence type="ECO:0000313" key="9">
    <source>
        <dbReference type="Proteomes" id="UP000184212"/>
    </source>
</evidence>
<evidence type="ECO:0000313" key="8">
    <source>
        <dbReference type="EMBL" id="SHG89910.1"/>
    </source>
</evidence>
<dbReference type="GO" id="GO:0005737">
    <property type="term" value="C:cytoplasm"/>
    <property type="evidence" value="ECO:0007669"/>
    <property type="project" value="UniProtKB-SubCell"/>
</dbReference>
<gene>
    <name evidence="6" type="primary">ruvA</name>
    <name evidence="8" type="ORF">SAMN04488109_2387</name>
</gene>
<dbReference type="AlphaFoldDB" id="A0A1M5NK34"/>
<feature type="region of interest" description="Domain III" evidence="6">
    <location>
        <begin position="147"/>
        <end position="197"/>
    </location>
</feature>
<dbReference type="InterPro" id="IPR013849">
    <property type="entry name" value="DNA_helicase_Holl-junc_RuvA_I"/>
</dbReference>
<dbReference type="GO" id="GO:0006310">
    <property type="term" value="P:DNA recombination"/>
    <property type="evidence" value="ECO:0007669"/>
    <property type="project" value="UniProtKB-UniRule"/>
</dbReference>
<dbReference type="GO" id="GO:0009379">
    <property type="term" value="C:Holliday junction helicase complex"/>
    <property type="evidence" value="ECO:0007669"/>
    <property type="project" value="InterPro"/>
</dbReference>
<protein>
    <recommendedName>
        <fullName evidence="6">Holliday junction branch migration complex subunit RuvA</fullName>
    </recommendedName>
</protein>
<dbReference type="SUPFAM" id="SSF47781">
    <property type="entry name" value="RuvA domain 2-like"/>
    <property type="match status" value="1"/>
</dbReference>
<dbReference type="STRING" id="947013.SAMN04488109_2387"/>
<dbReference type="Pfam" id="PF14520">
    <property type="entry name" value="HHH_5"/>
    <property type="match status" value="1"/>
</dbReference>